<dbReference type="PANTHER" id="PTHR32089">
    <property type="entry name" value="METHYL-ACCEPTING CHEMOTAXIS PROTEIN MCPB"/>
    <property type="match status" value="1"/>
</dbReference>
<accession>A0A6J4QIA4</accession>
<keyword evidence="1 2" id="KW-0807">Transducer</keyword>
<evidence type="ECO:0000256" key="3">
    <source>
        <dbReference type="SAM" id="Coils"/>
    </source>
</evidence>
<reference evidence="6" key="1">
    <citation type="submission" date="2020-02" db="EMBL/GenBank/DDBJ databases">
        <authorList>
            <person name="Meier V. D."/>
        </authorList>
    </citation>
    <scope>NUCLEOTIDE SEQUENCE</scope>
    <source>
        <strain evidence="6">AVDCRST_MAG15</strain>
    </source>
</reference>
<dbReference type="InterPro" id="IPR004089">
    <property type="entry name" value="MCPsignal_dom"/>
</dbReference>
<dbReference type="PROSITE" id="PS50111">
    <property type="entry name" value="CHEMOTAXIS_TRANSDUC_2"/>
    <property type="match status" value="2"/>
</dbReference>
<organism evidence="6">
    <name type="scientific">uncultured Rubellimicrobium sp</name>
    <dbReference type="NCBI Taxonomy" id="543078"/>
    <lineage>
        <taxon>Bacteria</taxon>
        <taxon>Pseudomonadati</taxon>
        <taxon>Pseudomonadota</taxon>
        <taxon>Alphaproteobacteria</taxon>
        <taxon>Rhodobacterales</taxon>
        <taxon>Roseobacteraceae</taxon>
        <taxon>Rubellimicrobium</taxon>
        <taxon>environmental samples</taxon>
    </lineage>
</organism>
<dbReference type="EMBL" id="CADCUU010000496">
    <property type="protein sequence ID" value="CAA9438181.1"/>
    <property type="molecule type" value="Genomic_DNA"/>
</dbReference>
<evidence type="ECO:0000259" key="5">
    <source>
        <dbReference type="PROSITE" id="PS50111"/>
    </source>
</evidence>
<feature type="domain" description="Methyl-accepting transducer" evidence="5">
    <location>
        <begin position="357"/>
        <end position="628"/>
    </location>
</feature>
<dbReference type="AlphaFoldDB" id="A0A6J4QIA4"/>
<evidence type="ECO:0000256" key="4">
    <source>
        <dbReference type="SAM" id="MobiDB-lite"/>
    </source>
</evidence>
<dbReference type="Gene3D" id="1.10.287.950">
    <property type="entry name" value="Methyl-accepting chemotaxis protein"/>
    <property type="match status" value="2"/>
</dbReference>
<dbReference type="PANTHER" id="PTHR32089:SF112">
    <property type="entry name" value="LYSOZYME-LIKE PROTEIN-RELATED"/>
    <property type="match status" value="1"/>
</dbReference>
<evidence type="ECO:0000256" key="2">
    <source>
        <dbReference type="PROSITE-ProRule" id="PRU00284"/>
    </source>
</evidence>
<feature type="coiled-coil region" evidence="3">
    <location>
        <begin position="293"/>
        <end position="320"/>
    </location>
</feature>
<keyword evidence="3" id="KW-0175">Coiled coil</keyword>
<dbReference type="GO" id="GO:0016020">
    <property type="term" value="C:membrane"/>
    <property type="evidence" value="ECO:0007669"/>
    <property type="project" value="InterPro"/>
</dbReference>
<feature type="region of interest" description="Disordered" evidence="4">
    <location>
        <begin position="1"/>
        <end position="39"/>
    </location>
</feature>
<name>A0A6J4QIA4_9RHOB</name>
<evidence type="ECO:0000313" key="6">
    <source>
        <dbReference type="EMBL" id="CAA9438181.1"/>
    </source>
</evidence>
<dbReference type="GO" id="GO:0007165">
    <property type="term" value="P:signal transduction"/>
    <property type="evidence" value="ECO:0007669"/>
    <property type="project" value="UniProtKB-KW"/>
</dbReference>
<protein>
    <submittedName>
        <fullName evidence="6">Methyl-accepting chemotaxis protein</fullName>
    </submittedName>
</protein>
<sequence length="636" mass="66123">MALKKTADLGVRQDAGRVPPADDRAVADQSRSRERVRARQDRIGERIAAATEELASGITEAAAAAEELRRAMSQIAAGAEEAAGASQESLGAIQSISDAMVQARASAEEARRRTETLQFQLTEVSGQIGLSVTSIRANAERQGATVEATQALERQAEAIAAVTASITRIADQTNLLALNAAIEAARAGAQGRGFAVVADEVRALADRAEKGASEAQALALRIGDDVRVAAQAIQAAADEAARQAESGQDVVAALDDMRRDMTVLADGAQAILLRAVEAETATQEAQRGAEQVASAAEEQAAASTEALQALEQQSQALDQSQTTALALAAIADELRGHASLAQAAGEVGSAAEELSGTVQELSGASAQIMAAVEQISRGAQEQAAAAQQSSTAMAQIESGATLALATARAGVERSVSMRDMMGESRRTVDRLIEGVDLALQDTRRSQSLVSNLEGVSRQIDRIVDAITMIGMQTNLLAVSGAIEAARSEEHGSGFALVSADIRALAQDAADNAAEIRDTVRAVQDQIGRIRRDLEQVAAVSEIEVQKNRAVTVLLVTVEGEIERIRDGNQSIMQDSERMLTASQEASAGARQIAVAAEQASSAVAQAATAARQQARGAEDLAAAIEEIASLADELHA</sequence>
<evidence type="ECO:0000256" key="1">
    <source>
        <dbReference type="ARBA" id="ARBA00023224"/>
    </source>
</evidence>
<feature type="compositionally biased region" description="Basic and acidic residues" evidence="4">
    <location>
        <begin position="20"/>
        <end position="39"/>
    </location>
</feature>
<dbReference type="SUPFAM" id="SSF58104">
    <property type="entry name" value="Methyl-accepting chemotaxis protein (MCP) signaling domain"/>
    <property type="match status" value="2"/>
</dbReference>
<proteinExistence type="predicted"/>
<dbReference type="SMART" id="SM00283">
    <property type="entry name" value="MA"/>
    <property type="match status" value="2"/>
</dbReference>
<gene>
    <name evidence="6" type="ORF">AVDCRST_MAG15-3342</name>
</gene>
<feature type="domain" description="Methyl-accepting transducer" evidence="5">
    <location>
        <begin position="57"/>
        <end position="300"/>
    </location>
</feature>
<dbReference type="Pfam" id="PF00015">
    <property type="entry name" value="MCPsignal"/>
    <property type="match status" value="2"/>
</dbReference>